<dbReference type="Pfam" id="PF00792">
    <property type="entry name" value="PI3K_C2"/>
    <property type="match status" value="1"/>
</dbReference>
<dbReference type="FunFam" id="3.30.1520.10:FF:000006">
    <property type="entry name" value="Phosphatidylinositol 4-phosphate 3-kinase C2 domain-containing subunit alpha"/>
    <property type="match status" value="1"/>
</dbReference>
<dbReference type="PROSITE" id="PS51546">
    <property type="entry name" value="PI3K_RBD"/>
    <property type="match status" value="1"/>
</dbReference>
<keyword evidence="6 10" id="KW-0175">Coiled coil</keyword>
<dbReference type="EMBL" id="OZ035830">
    <property type="protein sequence ID" value="CAL1612981.1"/>
    <property type="molecule type" value="Genomic_DNA"/>
</dbReference>
<proteinExistence type="inferred from homology"/>
<dbReference type="InterPro" id="IPR018936">
    <property type="entry name" value="PI3/4_kinase_CS"/>
</dbReference>
<dbReference type="Pfam" id="PF00787">
    <property type="entry name" value="PX"/>
    <property type="match status" value="1"/>
</dbReference>
<dbReference type="InterPro" id="IPR001683">
    <property type="entry name" value="PX_dom"/>
</dbReference>
<reference evidence="17 18" key="1">
    <citation type="submission" date="2024-04" db="EMBL/GenBank/DDBJ databases">
        <authorList>
            <person name="Waldvogel A.-M."/>
            <person name="Schoenle A."/>
        </authorList>
    </citation>
    <scope>NUCLEOTIDE SEQUENCE [LARGE SCALE GENOMIC DNA]</scope>
</reference>
<dbReference type="SMART" id="SM00142">
    <property type="entry name" value="PI3K_C2"/>
    <property type="match status" value="1"/>
</dbReference>
<sequence>MGAANGKKREYTVQQSSGTNRNVRGAVIIMWTEETNTNFISVKEQHPQSFRPGGMITSVSAHAQLQRSDRKSSPLYVPPPDYESPSDDIIQPRKLSNPVRESKSHRELHRELLTQCKRSGDMVEVKPELQRVLDSRRREQRLSIRRQEEEAHKKLSPLEQELKRRKGILEELEQEEQRLKLESIFLSSRDFTGVYRDLLRPYRDLGCVRASGRPGAGGGRPESRRRVAVQPCNSVTGEVMSMQPQPEAPEAAWGLESLGLSQKELVLAEALQMEYDALSQIKQDQSKTSLPIQRPSGVQDQTTTTAPSVQSIQRLSTVQDQTRTTAPSVQSIQRPRPTTTRAFTGDLTGLVSGSDLVLDQAGGSQHTLTPARVPLSGMSVSKGPLYILEAPESTDFQEKCSQSFPDDVPPALPPRLPITPAHPEPLSSSSTSRAPPPPPPNHPTRLPPRDVNLFIPEGDLLKVQPKFEPDFDSINQSLLRLNESPPPRPHRDQSGKPVARSKTLPPQVPPRTYLPAAKTNRSQRRVSADPVPLVASGSSHTSSTSTSTSSYELFQVSEERDEEVAAFCHMLDILRSAFPHSDLDSNQGFVWSPSLSPDLIQGLGVSVRVCVNYEGAREPLAFTCDGSSTVDLLIYQTLCYTQDQEDLDVDQFLMKVCGLDEYLPNAQTLAALEYVQQCLKFDWDVKLRLVRRAEISIELRRTKEDDDSSSSMNHGILLQERPIKQTVTREALTLLLDTFHNEAECFLLQQGELSLHTERLVQSIKALCSSLASIETPEVTAALNLLPACPCRVTPKAAKDASALVLRENRELVVEKLTAAILDLVHLYCSTFNANFQPCAHTLSASAPVQEAGLVSTLLSFNVYAAHRVPITWAASYEGFFLTCSLTHGGTELCAPQHTSKQPVSKYLFHLVTWDHRVCFPVQINQLPRESVLTVTLFASVLPPPGGAEEKSRVKRPVEALGSVCLPLFSFRHVLTCGRKLLGLWSSSGPGTRSSAANSNHNFNHPDSVILQVDFPTSAFTVHFSTPPAADFCPQYDFSRLDSASATQLQDVLHKKAAFWLTVEDKRLLWEKRSFCQSQTSALPLVLSSAPCWQWTCLPEIYGLLRQWACLGPLDALGLLHAQFPDQELRRTAVQWMDSISDADLLDFLPQLVQALKYECYLDSALVRFLLRRAIRDVRICHHLFWLLKDNLDGPFSVRYQSFLAALLCCGGHGVRDQLHRQAHMVSVLTGTAHRVREAPVSSRQVVLRDSLEDLDHFFSVNLSCRLPLNPALVVKGVNIKFCSFYNSNAVPLKISFINQDPLGDNINVIFKSGDDLRQDMLTLQMIRIMNNIWIQEGLDMRMVLYKCFSTGRGRGMVELIPQADTLRRIQGEHGVTGSFKDRPLADWLQKYNPSEEQYDKAVENFIFSCAGCCVATYVLGICDRHNDNIMMKSSGHMFHIDFGKFLGHAQMFGTIKRDRAPFVFTSDMAYVINGGDKPSSRFHDFVDLCCEAYNLIRKHTHLFLHLLGLMVSCGITELSDLDDLKYVYDALRPTESDTDATMYFTRLIESSLGSVATKLNFFIHNLAQMKFTTNEERPLLSFCPRVHTARSDGVIRSLYICKHQRDSKGYVFVVKVEREHEATVVRRTFEEFHELHSKLRLIFPSSKLPRFPSRFVIGRSRGEAAADRRKDELNGYVWHLLHTEPEVAQCDLVYSFFHPLPRDESPAERAAAKPAERWSPLSGAELGQVKLSISYKNHKLFIMVMHIRGLAYQPAPLHGSTARLHCTAPLHGSTAQLHCTAPLHGSTARPLCTAPLHSSTARLHCTAPLHSAWSTFCSPLVLGGLVSV</sequence>
<evidence type="ECO:0000256" key="6">
    <source>
        <dbReference type="ARBA" id="ARBA00023054"/>
    </source>
</evidence>
<dbReference type="InterPro" id="IPR002420">
    <property type="entry name" value="PI3K-type_C2_dom"/>
</dbReference>
<dbReference type="GO" id="GO:0016303">
    <property type="term" value="F:1-phosphatidylinositol-3-kinase activity"/>
    <property type="evidence" value="ECO:0007669"/>
    <property type="project" value="UniProtKB-EC"/>
</dbReference>
<dbReference type="InterPro" id="IPR015433">
    <property type="entry name" value="PI3/4_kinase"/>
</dbReference>
<feature type="region of interest" description="Disordered" evidence="11">
    <location>
        <begin position="284"/>
        <end position="345"/>
    </location>
</feature>
<dbReference type="InterPro" id="IPR035892">
    <property type="entry name" value="C2_domain_sf"/>
</dbReference>
<dbReference type="InterPro" id="IPR036871">
    <property type="entry name" value="PX_dom_sf"/>
</dbReference>
<feature type="compositionally biased region" description="Pro residues" evidence="11">
    <location>
        <begin position="434"/>
        <end position="446"/>
    </location>
</feature>
<feature type="compositionally biased region" description="Polar residues" evidence="11">
    <location>
        <begin position="284"/>
        <end position="342"/>
    </location>
</feature>
<protein>
    <recommendedName>
        <fullName evidence="19">Phosphatidylinositol-4-phosphate 3-kinase</fullName>
    </recommendedName>
</protein>
<evidence type="ECO:0000256" key="9">
    <source>
        <dbReference type="ARBA" id="ARBA00029297"/>
    </source>
</evidence>
<dbReference type="SMART" id="SM00312">
    <property type="entry name" value="PX"/>
    <property type="match status" value="1"/>
</dbReference>
<dbReference type="InterPro" id="IPR042236">
    <property type="entry name" value="PI3K_accessory_sf"/>
</dbReference>
<dbReference type="CDD" id="cd04012">
    <property type="entry name" value="C2A_PI3K_class_II"/>
    <property type="match status" value="1"/>
</dbReference>
<evidence type="ECO:0000256" key="2">
    <source>
        <dbReference type="ARBA" id="ARBA00022679"/>
    </source>
</evidence>
<feature type="domain" description="PI3K-RBD" evidence="15">
    <location>
        <begin position="604"/>
        <end position="691"/>
    </location>
</feature>
<comment type="catalytic activity">
    <reaction evidence="9">
        <text>a 1,2-diacyl-sn-glycero-3-phospho-(1D-myo-inositol 4-phosphate) + ATP = a 1,2-diacyl-sn-glycero-3-phospho-(1D-myo-inositol-3,4-bisphosphate) + ADP + H(+)</text>
        <dbReference type="Rhea" id="RHEA:18373"/>
        <dbReference type="ChEBI" id="CHEBI:15378"/>
        <dbReference type="ChEBI" id="CHEBI:30616"/>
        <dbReference type="ChEBI" id="CHEBI:57658"/>
        <dbReference type="ChEBI" id="CHEBI:58178"/>
        <dbReference type="ChEBI" id="CHEBI:456216"/>
        <dbReference type="EC" id="2.7.1.154"/>
    </reaction>
    <physiologicalReaction direction="left-to-right" evidence="9">
        <dbReference type="Rhea" id="RHEA:18374"/>
    </physiologicalReaction>
</comment>
<dbReference type="Pfam" id="PF00794">
    <property type="entry name" value="PI3K_rbd"/>
    <property type="match status" value="1"/>
</dbReference>
<dbReference type="InterPro" id="IPR016024">
    <property type="entry name" value="ARM-type_fold"/>
</dbReference>
<dbReference type="InterPro" id="IPR036940">
    <property type="entry name" value="PI3/4_kinase_cat_sf"/>
</dbReference>
<dbReference type="InterPro" id="IPR029071">
    <property type="entry name" value="Ubiquitin-like_domsf"/>
</dbReference>
<dbReference type="InterPro" id="IPR001263">
    <property type="entry name" value="PI3K_accessory_dom"/>
</dbReference>
<keyword evidence="7" id="KW-0443">Lipid metabolism</keyword>
<keyword evidence="5" id="KW-0067">ATP-binding</keyword>
<dbReference type="SUPFAM" id="SSF48371">
    <property type="entry name" value="ARM repeat"/>
    <property type="match status" value="1"/>
</dbReference>
<dbReference type="PANTHER" id="PTHR10048">
    <property type="entry name" value="PHOSPHATIDYLINOSITOL KINASE"/>
    <property type="match status" value="1"/>
</dbReference>
<evidence type="ECO:0008006" key="19">
    <source>
        <dbReference type="Google" id="ProtNLM"/>
    </source>
</evidence>
<dbReference type="Gene3D" id="2.60.40.150">
    <property type="entry name" value="C2 domain"/>
    <property type="match status" value="1"/>
</dbReference>
<evidence type="ECO:0000259" key="15">
    <source>
        <dbReference type="PROSITE" id="PS51546"/>
    </source>
</evidence>
<evidence type="ECO:0000259" key="12">
    <source>
        <dbReference type="PROSITE" id="PS50195"/>
    </source>
</evidence>
<dbReference type="PROSITE" id="PS00915">
    <property type="entry name" value="PI3_4_KINASE_1"/>
    <property type="match status" value="1"/>
</dbReference>
<evidence type="ECO:0000256" key="5">
    <source>
        <dbReference type="ARBA" id="ARBA00022840"/>
    </source>
</evidence>
<dbReference type="GO" id="GO:0048015">
    <property type="term" value="P:phosphatidylinositol-mediated signaling"/>
    <property type="evidence" value="ECO:0007669"/>
    <property type="project" value="TreeGrafter"/>
</dbReference>
<evidence type="ECO:0000256" key="8">
    <source>
        <dbReference type="ARBA" id="ARBA00023985"/>
    </source>
</evidence>
<feature type="domain" description="C2 PI3K-type" evidence="16">
    <location>
        <begin position="855"/>
        <end position="1016"/>
    </location>
</feature>
<dbReference type="GO" id="GO:0035091">
    <property type="term" value="F:phosphatidylinositol binding"/>
    <property type="evidence" value="ECO:0007669"/>
    <property type="project" value="InterPro"/>
</dbReference>
<dbReference type="Pfam" id="PF00454">
    <property type="entry name" value="PI3_PI4_kinase"/>
    <property type="match status" value="1"/>
</dbReference>
<organism evidence="17 18">
    <name type="scientific">Knipowitschia caucasica</name>
    <name type="common">Caucasian dwarf goby</name>
    <name type="synonym">Pomatoschistus caucasicus</name>
    <dbReference type="NCBI Taxonomy" id="637954"/>
    <lineage>
        <taxon>Eukaryota</taxon>
        <taxon>Metazoa</taxon>
        <taxon>Chordata</taxon>
        <taxon>Craniata</taxon>
        <taxon>Vertebrata</taxon>
        <taxon>Euteleostomi</taxon>
        <taxon>Actinopterygii</taxon>
        <taxon>Neopterygii</taxon>
        <taxon>Teleostei</taxon>
        <taxon>Neoteleostei</taxon>
        <taxon>Acanthomorphata</taxon>
        <taxon>Gobiaria</taxon>
        <taxon>Gobiiformes</taxon>
        <taxon>Gobioidei</taxon>
        <taxon>Gobiidae</taxon>
        <taxon>Gobiinae</taxon>
        <taxon>Knipowitschia</taxon>
    </lineage>
</organism>
<dbReference type="SUPFAM" id="SSF49562">
    <property type="entry name" value="C2 domain (Calcium/lipid-binding domain, CaLB)"/>
    <property type="match status" value="1"/>
</dbReference>
<dbReference type="FunFam" id="2.60.40.150:FF:000065">
    <property type="entry name" value="phosphatidylinositol 4-phosphate 3-kinase C2 domain-containing subunit beta"/>
    <property type="match status" value="1"/>
</dbReference>
<dbReference type="InterPro" id="IPR000341">
    <property type="entry name" value="PI3K_Ras-bd_dom"/>
</dbReference>
<dbReference type="GO" id="GO:0005524">
    <property type="term" value="F:ATP binding"/>
    <property type="evidence" value="ECO:0007669"/>
    <property type="project" value="UniProtKB-KW"/>
</dbReference>
<dbReference type="Gene3D" id="3.10.20.770">
    <property type="match status" value="1"/>
</dbReference>
<evidence type="ECO:0000259" key="14">
    <source>
        <dbReference type="PROSITE" id="PS51545"/>
    </source>
</evidence>
<keyword evidence="3" id="KW-0547">Nucleotide-binding</keyword>
<accession>A0AAV2MIG8</accession>
<dbReference type="Gene3D" id="3.30.1520.10">
    <property type="entry name" value="Phox-like domain"/>
    <property type="match status" value="1"/>
</dbReference>
<dbReference type="PROSITE" id="PS50290">
    <property type="entry name" value="PI3_4_KINASE_3"/>
    <property type="match status" value="1"/>
</dbReference>
<dbReference type="SMART" id="SM00145">
    <property type="entry name" value="PI3Ka"/>
    <property type="match status" value="1"/>
</dbReference>
<dbReference type="PROSITE" id="PS00916">
    <property type="entry name" value="PI3_4_KINASE_2"/>
    <property type="match status" value="1"/>
</dbReference>
<keyword evidence="2" id="KW-0808">Transferase</keyword>
<dbReference type="Gene3D" id="1.25.40.70">
    <property type="entry name" value="Phosphatidylinositol 3-kinase, accessory domain (PIK)"/>
    <property type="match status" value="1"/>
</dbReference>
<keyword evidence="18" id="KW-1185">Reference proteome</keyword>
<dbReference type="PROSITE" id="PS50195">
    <property type="entry name" value="PX"/>
    <property type="match status" value="1"/>
</dbReference>
<dbReference type="SUPFAM" id="SSF54236">
    <property type="entry name" value="Ubiquitin-like"/>
    <property type="match status" value="1"/>
</dbReference>
<feature type="coiled-coil region" evidence="10">
    <location>
        <begin position="155"/>
        <end position="189"/>
    </location>
</feature>
<evidence type="ECO:0000259" key="16">
    <source>
        <dbReference type="PROSITE" id="PS51547"/>
    </source>
</evidence>
<feature type="region of interest" description="Disordered" evidence="11">
    <location>
        <begin position="61"/>
        <end position="107"/>
    </location>
</feature>
<dbReference type="SMART" id="SM00144">
    <property type="entry name" value="PI3K_rbd"/>
    <property type="match status" value="1"/>
</dbReference>
<keyword evidence="4" id="KW-0418">Kinase</keyword>
<feature type="region of interest" description="Disordered" evidence="11">
    <location>
        <begin position="479"/>
        <end position="550"/>
    </location>
</feature>
<dbReference type="GO" id="GO:0043491">
    <property type="term" value="P:phosphatidylinositol 3-kinase/protein kinase B signal transduction"/>
    <property type="evidence" value="ECO:0007669"/>
    <property type="project" value="TreeGrafter"/>
</dbReference>
<feature type="domain" description="PI3K/PI4K catalytic" evidence="13">
    <location>
        <begin position="1279"/>
        <end position="1557"/>
    </location>
</feature>
<evidence type="ECO:0000313" key="18">
    <source>
        <dbReference type="Proteomes" id="UP001497482"/>
    </source>
</evidence>
<dbReference type="SUPFAM" id="SSF56112">
    <property type="entry name" value="Protein kinase-like (PK-like)"/>
    <property type="match status" value="1"/>
</dbReference>
<dbReference type="InterPro" id="IPR011009">
    <property type="entry name" value="Kinase-like_dom_sf"/>
</dbReference>
<dbReference type="GO" id="GO:0005942">
    <property type="term" value="C:phosphatidylinositol 3-kinase complex"/>
    <property type="evidence" value="ECO:0007669"/>
    <property type="project" value="TreeGrafter"/>
</dbReference>
<dbReference type="CDD" id="cd05166">
    <property type="entry name" value="PI3Kc_II"/>
    <property type="match status" value="1"/>
</dbReference>
<dbReference type="GO" id="GO:0005886">
    <property type="term" value="C:plasma membrane"/>
    <property type="evidence" value="ECO:0007669"/>
    <property type="project" value="TreeGrafter"/>
</dbReference>
<dbReference type="PROSITE" id="PS51547">
    <property type="entry name" value="C2_PI3K"/>
    <property type="match status" value="1"/>
</dbReference>
<name>A0AAV2MIG8_KNICA</name>
<feature type="compositionally biased region" description="Low complexity" evidence="11">
    <location>
        <begin position="536"/>
        <end position="550"/>
    </location>
</feature>
<feature type="compositionally biased region" description="Pro residues" evidence="11">
    <location>
        <begin position="407"/>
        <end position="423"/>
    </location>
</feature>
<dbReference type="InterPro" id="IPR000403">
    <property type="entry name" value="PI3/4_kinase_cat_dom"/>
</dbReference>
<feature type="domain" description="PIK helical" evidence="14">
    <location>
        <begin position="1035"/>
        <end position="1211"/>
    </location>
</feature>
<feature type="domain" description="PX" evidence="12">
    <location>
        <begin position="1591"/>
        <end position="1705"/>
    </location>
</feature>
<evidence type="ECO:0000313" key="17">
    <source>
        <dbReference type="EMBL" id="CAL1612981.1"/>
    </source>
</evidence>
<dbReference type="GO" id="GO:0035005">
    <property type="term" value="F:1-phosphatidylinositol-4-phosphate 3-kinase activity"/>
    <property type="evidence" value="ECO:0007669"/>
    <property type="project" value="UniProtKB-EC"/>
</dbReference>
<evidence type="ECO:0000259" key="13">
    <source>
        <dbReference type="PROSITE" id="PS50290"/>
    </source>
</evidence>
<dbReference type="FunFam" id="1.10.1070.11:FF:000003">
    <property type="entry name" value="Phosphatidylinositol 4-phosphate 3-kinase C2 domain-containing subunit beta"/>
    <property type="match status" value="1"/>
</dbReference>
<evidence type="ECO:0000256" key="7">
    <source>
        <dbReference type="ARBA" id="ARBA00023098"/>
    </source>
</evidence>
<feature type="compositionally biased region" description="Low complexity" evidence="11">
    <location>
        <begin position="424"/>
        <end position="433"/>
    </location>
</feature>
<evidence type="ECO:0000256" key="1">
    <source>
        <dbReference type="ARBA" id="ARBA00006209"/>
    </source>
</evidence>
<dbReference type="PANTHER" id="PTHR10048:SF30">
    <property type="entry name" value="PHOSPHATIDYLINOSITOL 4-PHOSPHATE 3-KINASE C2 DOMAIN-CONTAINING SUBUNIT BETA"/>
    <property type="match status" value="1"/>
</dbReference>
<evidence type="ECO:0000256" key="11">
    <source>
        <dbReference type="SAM" id="MobiDB-lite"/>
    </source>
</evidence>
<dbReference type="Proteomes" id="UP001497482">
    <property type="component" value="Chromosome 8"/>
</dbReference>
<comment type="similarity">
    <text evidence="1">Belongs to the PI3/PI4-kinase family. Type III PI4K subfamily.</text>
</comment>
<dbReference type="Gene3D" id="1.10.1070.11">
    <property type="entry name" value="Phosphatidylinositol 3-/4-kinase, catalytic domain"/>
    <property type="match status" value="1"/>
</dbReference>
<dbReference type="Pfam" id="PF06625">
    <property type="entry name" value="DUF1151"/>
    <property type="match status" value="1"/>
</dbReference>
<dbReference type="FunFam" id="3.30.1010.10:FF:000001">
    <property type="entry name" value="Phosphatidylinositol 4-phosphate 3-kinase C2 domain-containing subunit beta"/>
    <property type="match status" value="1"/>
</dbReference>
<comment type="catalytic activity">
    <reaction evidence="8">
        <text>a 1,2-diacyl-sn-glycero-3-phospho-(1D-myo-inositol) + ATP = a 1,2-diacyl-sn-glycero-3-phospho-(1D-myo-inositol-3-phosphate) + ADP + H(+)</text>
        <dbReference type="Rhea" id="RHEA:12709"/>
        <dbReference type="ChEBI" id="CHEBI:15378"/>
        <dbReference type="ChEBI" id="CHEBI:30616"/>
        <dbReference type="ChEBI" id="CHEBI:57880"/>
        <dbReference type="ChEBI" id="CHEBI:58088"/>
        <dbReference type="ChEBI" id="CHEBI:456216"/>
        <dbReference type="EC" id="2.7.1.137"/>
    </reaction>
    <physiologicalReaction direction="left-to-right" evidence="8">
        <dbReference type="Rhea" id="RHEA:12710"/>
    </physiologicalReaction>
</comment>
<dbReference type="GO" id="GO:0016477">
    <property type="term" value="P:cell migration"/>
    <property type="evidence" value="ECO:0007669"/>
    <property type="project" value="TreeGrafter"/>
</dbReference>
<evidence type="ECO:0000256" key="3">
    <source>
        <dbReference type="ARBA" id="ARBA00022741"/>
    </source>
</evidence>
<feature type="region of interest" description="Disordered" evidence="11">
    <location>
        <begin position="396"/>
        <end position="452"/>
    </location>
</feature>
<evidence type="ECO:0000256" key="4">
    <source>
        <dbReference type="ARBA" id="ARBA00022777"/>
    </source>
</evidence>
<gene>
    <name evidence="17" type="ORF">KC01_LOCUS39253</name>
</gene>
<dbReference type="GO" id="GO:0005737">
    <property type="term" value="C:cytoplasm"/>
    <property type="evidence" value="ECO:0007669"/>
    <property type="project" value="TreeGrafter"/>
</dbReference>
<dbReference type="InterPro" id="IPR009533">
    <property type="entry name" value="FAM107"/>
</dbReference>
<dbReference type="SUPFAM" id="SSF64268">
    <property type="entry name" value="PX domain"/>
    <property type="match status" value="1"/>
</dbReference>
<dbReference type="SMART" id="SM00146">
    <property type="entry name" value="PI3Kc"/>
    <property type="match status" value="1"/>
</dbReference>
<evidence type="ECO:0000256" key="10">
    <source>
        <dbReference type="SAM" id="Coils"/>
    </source>
</evidence>
<dbReference type="PROSITE" id="PS51545">
    <property type="entry name" value="PIK_HELICAL"/>
    <property type="match status" value="1"/>
</dbReference>
<dbReference type="Gene3D" id="3.30.1010.10">
    <property type="entry name" value="Phosphatidylinositol 3-kinase Catalytic Subunit, Chain A, domain 4"/>
    <property type="match status" value="1"/>
</dbReference>
<dbReference type="Pfam" id="PF00613">
    <property type="entry name" value="PI3Ka"/>
    <property type="match status" value="1"/>
</dbReference>